<dbReference type="KEGG" id="shr:100920704"/>
<dbReference type="Ensembl" id="ENSSHAT00000005078.2">
    <property type="protein sequence ID" value="ENSSHAP00000005029.2"/>
    <property type="gene ID" value="ENSSHAG00000004403.2"/>
</dbReference>
<dbReference type="AlphaFoldDB" id="G3VPC4"/>
<evidence type="ECO:0000256" key="5">
    <source>
        <dbReference type="SAM" id="SignalP"/>
    </source>
</evidence>
<dbReference type="GeneTree" id="ENSGT00940000155138"/>
<dbReference type="CDD" id="cd00190">
    <property type="entry name" value="Tryp_SPc"/>
    <property type="match status" value="1"/>
</dbReference>
<dbReference type="InterPro" id="IPR043504">
    <property type="entry name" value="Peptidase_S1_PA_chymotrypsin"/>
</dbReference>
<feature type="domain" description="Peptidase S1" evidence="6">
    <location>
        <begin position="38"/>
        <end position="274"/>
    </location>
</feature>
<dbReference type="PROSITE" id="PS00134">
    <property type="entry name" value="TRYPSIN_HIS"/>
    <property type="match status" value="1"/>
</dbReference>
<dbReference type="Pfam" id="PF00089">
    <property type="entry name" value="Trypsin"/>
    <property type="match status" value="1"/>
</dbReference>
<proteinExistence type="predicted"/>
<dbReference type="InterPro" id="IPR001254">
    <property type="entry name" value="Trypsin_dom"/>
</dbReference>
<evidence type="ECO:0000259" key="6">
    <source>
        <dbReference type="PROSITE" id="PS50240"/>
    </source>
</evidence>
<dbReference type="Gene3D" id="2.40.10.10">
    <property type="entry name" value="Trypsin-like serine proteases"/>
    <property type="match status" value="1"/>
</dbReference>
<dbReference type="OrthoDB" id="93664at2759"/>
<dbReference type="PROSITE" id="PS50240">
    <property type="entry name" value="TRYPSIN_DOM"/>
    <property type="match status" value="1"/>
</dbReference>
<reference evidence="7" key="2">
    <citation type="submission" date="2025-08" db="UniProtKB">
        <authorList>
            <consortium name="Ensembl"/>
        </authorList>
    </citation>
    <scope>IDENTIFICATION</scope>
</reference>
<dbReference type="HOGENOM" id="CLU_006842_0_4_1"/>
<keyword evidence="3" id="KW-0720">Serine protease</keyword>
<keyword evidence="1" id="KW-0645">Protease</keyword>
<evidence type="ECO:0000313" key="7">
    <source>
        <dbReference type="Ensembl" id="ENSSHAP00000005029.2"/>
    </source>
</evidence>
<dbReference type="InterPro" id="IPR018114">
    <property type="entry name" value="TRYPSIN_HIS"/>
</dbReference>
<dbReference type="InterPro" id="IPR001314">
    <property type="entry name" value="Peptidase_S1A"/>
</dbReference>
<dbReference type="InterPro" id="IPR009003">
    <property type="entry name" value="Peptidase_S1_PA"/>
</dbReference>
<name>G3VPC4_SARHA</name>
<reference evidence="7" key="3">
    <citation type="submission" date="2025-09" db="UniProtKB">
        <authorList>
            <consortium name="Ensembl"/>
        </authorList>
    </citation>
    <scope>IDENTIFICATION</scope>
</reference>
<dbReference type="GeneID" id="100920704"/>
<dbReference type="PRINTS" id="PR00722">
    <property type="entry name" value="CHYMOTRYPSIN"/>
</dbReference>
<accession>G3VPC4</accession>
<protein>
    <recommendedName>
        <fullName evidence="6">Peptidase S1 domain-containing protein</fullName>
    </recommendedName>
</protein>
<dbReference type="STRING" id="9305.ENSSHAP00000005029"/>
<organism evidence="7 8">
    <name type="scientific">Sarcophilus harrisii</name>
    <name type="common">Tasmanian devil</name>
    <name type="synonym">Sarcophilus laniarius</name>
    <dbReference type="NCBI Taxonomy" id="9305"/>
    <lineage>
        <taxon>Eukaryota</taxon>
        <taxon>Metazoa</taxon>
        <taxon>Chordata</taxon>
        <taxon>Craniata</taxon>
        <taxon>Vertebrata</taxon>
        <taxon>Euteleostomi</taxon>
        <taxon>Mammalia</taxon>
        <taxon>Metatheria</taxon>
        <taxon>Dasyuromorphia</taxon>
        <taxon>Dasyuridae</taxon>
        <taxon>Sarcophilus</taxon>
    </lineage>
</organism>
<dbReference type="SUPFAM" id="SSF50494">
    <property type="entry name" value="Trypsin-like serine proteases"/>
    <property type="match status" value="1"/>
</dbReference>
<feature type="chain" id="PRO_5030171899" description="Peptidase S1 domain-containing protein" evidence="5">
    <location>
        <begin position="32"/>
        <end position="276"/>
    </location>
</feature>
<dbReference type="GO" id="GO:0004252">
    <property type="term" value="F:serine-type endopeptidase activity"/>
    <property type="evidence" value="ECO:0007669"/>
    <property type="project" value="InterPro"/>
</dbReference>
<gene>
    <name evidence="7" type="primary">LOC100920704</name>
</gene>
<dbReference type="InParanoid" id="G3VPC4"/>
<evidence type="ECO:0000256" key="1">
    <source>
        <dbReference type="ARBA" id="ARBA00022670"/>
    </source>
</evidence>
<dbReference type="PANTHER" id="PTHR24252:SF17">
    <property type="entry name" value="SUPPRESSOR OF TUMORIGENICITY 14 PROTEIN HOMOLOG-RELATED"/>
    <property type="match status" value="1"/>
</dbReference>
<feature type="signal peptide" evidence="5">
    <location>
        <begin position="1"/>
        <end position="31"/>
    </location>
</feature>
<evidence type="ECO:0000256" key="4">
    <source>
        <dbReference type="ARBA" id="ARBA00023157"/>
    </source>
</evidence>
<dbReference type="eggNOG" id="KOG3627">
    <property type="taxonomic scope" value="Eukaryota"/>
</dbReference>
<evidence type="ECO:0000256" key="3">
    <source>
        <dbReference type="ARBA" id="ARBA00022825"/>
    </source>
</evidence>
<evidence type="ECO:0000313" key="8">
    <source>
        <dbReference type="Proteomes" id="UP000007648"/>
    </source>
</evidence>
<sequence length="276" mass="31255">MDKAIRKRIFPRQMLSFLFLSLLLLGEKVTSMSPEPRIVGGWATQQGQWPWQVSIREQGQHVCGGSLISHQWVLTAAHCVPSSGNPRNLQIQLGEKFLYTKPRYSILVPVSQILLHPQYDGDALHGRDIALLKMRRPVPFSKFIRPITLAPPGTQVPPKTRCWVTGWGDIRENVPLPSFYPLQETDVHIMDTQRCRELYDPEPIKNEMLCAGYPQARKNFCDGDSGGPLVCQLRDRSWIQVGVVSFTRSCADPLLPGVYSRVSSYVPWIRQSVPLP</sequence>
<evidence type="ECO:0000256" key="2">
    <source>
        <dbReference type="ARBA" id="ARBA00022801"/>
    </source>
</evidence>
<dbReference type="RefSeq" id="XP_012398696.2">
    <property type="nucleotide sequence ID" value="XM_012543242.2"/>
</dbReference>
<keyword evidence="5" id="KW-0732">Signal</keyword>
<dbReference type="PANTHER" id="PTHR24252">
    <property type="entry name" value="ACROSIN-RELATED"/>
    <property type="match status" value="1"/>
</dbReference>
<keyword evidence="4" id="KW-1015">Disulfide bond</keyword>
<dbReference type="FunFam" id="2.40.10.10:FF:000116">
    <property type="entry name" value="Serine protease P16"/>
    <property type="match status" value="1"/>
</dbReference>
<dbReference type="Proteomes" id="UP000007648">
    <property type="component" value="Unassembled WGS sequence"/>
</dbReference>
<keyword evidence="2" id="KW-0378">Hydrolase</keyword>
<dbReference type="GO" id="GO:0006508">
    <property type="term" value="P:proteolysis"/>
    <property type="evidence" value="ECO:0007669"/>
    <property type="project" value="UniProtKB-KW"/>
</dbReference>
<reference evidence="7 8" key="1">
    <citation type="journal article" date="2011" name="Proc. Natl. Acad. Sci. U.S.A.">
        <title>Genetic diversity and population structure of the endangered marsupial Sarcophilus harrisii (Tasmanian devil).</title>
        <authorList>
            <person name="Miller W."/>
            <person name="Hayes V.M."/>
            <person name="Ratan A."/>
            <person name="Petersen D.C."/>
            <person name="Wittekindt N.E."/>
            <person name="Miller J."/>
            <person name="Walenz B."/>
            <person name="Knight J."/>
            <person name="Qi J."/>
            <person name="Zhao F."/>
            <person name="Wang Q."/>
            <person name="Bedoya-Reina O.C."/>
            <person name="Katiyar N."/>
            <person name="Tomsho L.P."/>
            <person name="Kasson L.M."/>
            <person name="Hardie R.A."/>
            <person name="Woodbridge P."/>
            <person name="Tindall E.A."/>
            <person name="Bertelsen M.F."/>
            <person name="Dixon D."/>
            <person name="Pyecroft S."/>
            <person name="Helgen K.M."/>
            <person name="Lesk A.M."/>
            <person name="Pringle T.H."/>
            <person name="Patterson N."/>
            <person name="Zhang Y."/>
            <person name="Kreiss A."/>
            <person name="Woods G.M."/>
            <person name="Jones M.E."/>
            <person name="Schuster S.C."/>
        </authorList>
    </citation>
    <scope>NUCLEOTIDE SEQUENCE [LARGE SCALE GENOMIC DNA]</scope>
</reference>
<dbReference type="SMART" id="SM00020">
    <property type="entry name" value="Tryp_SPc"/>
    <property type="match status" value="1"/>
</dbReference>
<keyword evidence="8" id="KW-1185">Reference proteome</keyword>